<evidence type="ECO:0000313" key="3">
    <source>
        <dbReference type="Proteomes" id="UP000050761"/>
    </source>
</evidence>
<gene>
    <name evidence="2" type="ORF">HPBE_LOCUS19763</name>
</gene>
<dbReference type="WBParaSite" id="HPBE_0001976401-mRNA-1">
    <property type="protein sequence ID" value="HPBE_0001976401-mRNA-1"/>
    <property type="gene ID" value="HPBE_0001976401"/>
</dbReference>
<evidence type="ECO:0000313" key="4">
    <source>
        <dbReference type="WBParaSite" id="HPBE_0001976401-mRNA-1"/>
    </source>
</evidence>
<dbReference type="EMBL" id="UZAH01031600">
    <property type="protein sequence ID" value="VDP16582.1"/>
    <property type="molecule type" value="Genomic_DNA"/>
</dbReference>
<dbReference type="PANTHER" id="PTHR12243">
    <property type="entry name" value="MADF DOMAIN TRANSCRIPTION FACTOR"/>
    <property type="match status" value="1"/>
</dbReference>
<dbReference type="Proteomes" id="UP000050761">
    <property type="component" value="Unassembled WGS sequence"/>
</dbReference>
<feature type="domain" description="MADF" evidence="1">
    <location>
        <begin position="21"/>
        <end position="118"/>
    </location>
</feature>
<name>A0A183GC84_HELPZ</name>
<dbReference type="SMART" id="SM00595">
    <property type="entry name" value="MADF"/>
    <property type="match status" value="1"/>
</dbReference>
<dbReference type="InterPro" id="IPR006578">
    <property type="entry name" value="MADF-dom"/>
</dbReference>
<sequence length="240" mass="27610">MLEIDQLLKSKGRWHTGQMRALIDEVFQRRNLWDASSVSYKDKQRGDVDWHHVKEAPNTQFSASYEVEDVKKQWRNLRDSFQKRLKGQKEPRTGSGAGDLPTKWIFFDRMQFLLEFIDEEAPWSSVDRYDTASSTVSTCSRSESNSPAPTCFGVRGNTQGRKTFARKIDPGKSAVLSRICDQLEDTNQQNGDHFDVFGAYVATMLRRIAYRDEELADIAQTELTSQLNQKFLDSVKKQPT</sequence>
<dbReference type="PANTHER" id="PTHR12243:SF67">
    <property type="entry name" value="COREPRESSOR OF PANGOLIN, ISOFORM A-RELATED"/>
    <property type="match status" value="1"/>
</dbReference>
<accession>A0A3P8APJ2</accession>
<proteinExistence type="predicted"/>
<dbReference type="OrthoDB" id="6487365at2759"/>
<dbReference type="InterPro" id="IPR039353">
    <property type="entry name" value="TF_Adf1"/>
</dbReference>
<keyword evidence="3" id="KW-1185">Reference proteome</keyword>
<reference evidence="4" key="2">
    <citation type="submission" date="2019-09" db="UniProtKB">
        <authorList>
            <consortium name="WormBaseParasite"/>
        </authorList>
    </citation>
    <scope>IDENTIFICATION</scope>
</reference>
<evidence type="ECO:0000259" key="1">
    <source>
        <dbReference type="PROSITE" id="PS51029"/>
    </source>
</evidence>
<organism evidence="3 4">
    <name type="scientific">Heligmosomoides polygyrus</name>
    <name type="common">Parasitic roundworm</name>
    <dbReference type="NCBI Taxonomy" id="6339"/>
    <lineage>
        <taxon>Eukaryota</taxon>
        <taxon>Metazoa</taxon>
        <taxon>Ecdysozoa</taxon>
        <taxon>Nematoda</taxon>
        <taxon>Chromadorea</taxon>
        <taxon>Rhabditida</taxon>
        <taxon>Rhabditina</taxon>
        <taxon>Rhabditomorpha</taxon>
        <taxon>Strongyloidea</taxon>
        <taxon>Heligmosomidae</taxon>
        <taxon>Heligmosomoides</taxon>
    </lineage>
</organism>
<dbReference type="PROSITE" id="PS51029">
    <property type="entry name" value="MADF"/>
    <property type="match status" value="1"/>
</dbReference>
<reference evidence="2 3" key="1">
    <citation type="submission" date="2018-11" db="EMBL/GenBank/DDBJ databases">
        <authorList>
            <consortium name="Pathogen Informatics"/>
        </authorList>
    </citation>
    <scope>NUCLEOTIDE SEQUENCE [LARGE SCALE GENOMIC DNA]</scope>
</reference>
<dbReference type="AlphaFoldDB" id="A0A183GC84"/>
<accession>A0A183GC84</accession>
<evidence type="ECO:0000313" key="2">
    <source>
        <dbReference type="EMBL" id="VDP16582.1"/>
    </source>
</evidence>
<dbReference type="Pfam" id="PF10545">
    <property type="entry name" value="MADF_DNA_bdg"/>
    <property type="match status" value="1"/>
</dbReference>
<protein>
    <submittedName>
        <fullName evidence="4">MADF domain-containing protein</fullName>
    </submittedName>
</protein>